<reference evidence="7 8" key="1">
    <citation type="submission" date="2017-03" db="EMBL/GenBank/DDBJ databases">
        <authorList>
            <person name="Afonso C.L."/>
            <person name="Miller P.J."/>
            <person name="Scott M.A."/>
            <person name="Spackman E."/>
            <person name="Goraichik I."/>
            <person name="Dimitrov K.M."/>
            <person name="Suarez D.L."/>
            <person name="Swayne D.E."/>
        </authorList>
    </citation>
    <scope>NUCLEOTIDE SEQUENCE [LARGE SCALE GENOMIC DNA]</scope>
    <source>
        <strain evidence="7 8">CECT 7971</strain>
    </source>
</reference>
<dbReference type="PANTHER" id="PTHR19278">
    <property type="entry name" value="OROTATE PHOSPHORIBOSYLTRANSFERASE"/>
    <property type="match status" value="1"/>
</dbReference>
<dbReference type="STRING" id="658057.SAMN04488032_101590"/>
<dbReference type="InterPro" id="IPR029057">
    <property type="entry name" value="PRTase-like"/>
</dbReference>
<dbReference type="SUPFAM" id="SSF53271">
    <property type="entry name" value="PRTase-like"/>
    <property type="match status" value="1"/>
</dbReference>
<comment type="similarity">
    <text evidence="6">Belongs to the purine/pyrimidine phosphoribosyltransferase family. PyrE subfamily.</text>
</comment>
<evidence type="ECO:0000313" key="8">
    <source>
        <dbReference type="Proteomes" id="UP000193307"/>
    </source>
</evidence>
<feature type="binding site" evidence="6">
    <location>
        <position position="136"/>
    </location>
    <ligand>
        <name>orotate</name>
        <dbReference type="ChEBI" id="CHEBI:30839"/>
    </ligand>
</feature>
<evidence type="ECO:0000256" key="3">
    <source>
        <dbReference type="ARBA" id="ARBA00022676"/>
    </source>
</evidence>
<comment type="pathway">
    <text evidence="1 6">Pyrimidine metabolism; UMP biosynthesis via de novo pathway; UMP from orotate: step 1/2.</text>
</comment>
<name>A0A1Y5R867_9RHOB</name>
<evidence type="ECO:0000256" key="1">
    <source>
        <dbReference type="ARBA" id="ARBA00004889"/>
    </source>
</evidence>
<keyword evidence="8" id="KW-1185">Reference proteome</keyword>
<evidence type="ECO:0000256" key="5">
    <source>
        <dbReference type="ARBA" id="ARBA00022975"/>
    </source>
</evidence>
<dbReference type="EC" id="2.4.2.10" evidence="2 6"/>
<evidence type="ECO:0000256" key="4">
    <source>
        <dbReference type="ARBA" id="ARBA00022679"/>
    </source>
</evidence>
<keyword evidence="3 6" id="KW-0328">Glycosyltransferase</keyword>
<dbReference type="OrthoDB" id="9802134at2"/>
<proteinExistence type="inferred from homology"/>
<dbReference type="AlphaFoldDB" id="A0A1Y5R867"/>
<organism evidence="7 8">
    <name type="scientific">Pacificibacter marinus</name>
    <dbReference type="NCBI Taxonomy" id="658057"/>
    <lineage>
        <taxon>Bacteria</taxon>
        <taxon>Pseudomonadati</taxon>
        <taxon>Pseudomonadota</taxon>
        <taxon>Alphaproteobacteria</taxon>
        <taxon>Rhodobacterales</taxon>
        <taxon>Roseobacteraceae</taxon>
        <taxon>Pacificibacter</taxon>
    </lineage>
</organism>
<dbReference type="EMBL" id="FWFW01000001">
    <property type="protein sequence ID" value="SLN11367.1"/>
    <property type="molecule type" value="Genomic_DNA"/>
</dbReference>
<comment type="caution">
    <text evidence="6">Lacks conserved residue(s) required for the propagation of feature annotation.</text>
</comment>
<dbReference type="GO" id="GO:0000287">
    <property type="term" value="F:magnesium ion binding"/>
    <property type="evidence" value="ECO:0007669"/>
    <property type="project" value="UniProtKB-UniRule"/>
</dbReference>
<comment type="catalytic activity">
    <reaction evidence="6">
        <text>orotidine 5'-phosphate + diphosphate = orotate + 5-phospho-alpha-D-ribose 1-diphosphate</text>
        <dbReference type="Rhea" id="RHEA:10380"/>
        <dbReference type="ChEBI" id="CHEBI:30839"/>
        <dbReference type="ChEBI" id="CHEBI:33019"/>
        <dbReference type="ChEBI" id="CHEBI:57538"/>
        <dbReference type="ChEBI" id="CHEBI:58017"/>
        <dbReference type="EC" id="2.4.2.10"/>
    </reaction>
</comment>
<keyword evidence="6" id="KW-0460">Magnesium</keyword>
<dbReference type="InterPro" id="IPR023031">
    <property type="entry name" value="OPRT"/>
</dbReference>
<dbReference type="Proteomes" id="UP000193307">
    <property type="component" value="Unassembled WGS sequence"/>
</dbReference>
<gene>
    <name evidence="7" type="primary">pyrE_1</name>
    <name evidence="6" type="synonym">pyrE</name>
    <name evidence="7" type="ORF">PAM7971_00057</name>
</gene>
<comment type="cofactor">
    <cofactor evidence="6">
        <name>Mg(2+)</name>
        <dbReference type="ChEBI" id="CHEBI:18420"/>
    </cofactor>
</comment>
<sequence>MPLSPQIRMEIARSTALALLDIHAVEVAKDRPFILSSGVASPVYIDVRKVISFPTVREKLMGFAAQVIDAEVGRDQIDAISGAETAGIPFAAWIAFETGLPMQYVRKRAQGFGPEAHIEGVWEPGQRVLLVEDLTTDGASKLRFCQALRAAGLVVKDVFMLFQYDIFAETGAAMERSGIRLHALCTWADILDVAQTHNRFAPQEREIIAAFLKDPLGWSADNGGARSLTF</sequence>
<feature type="binding site" evidence="6">
    <location>
        <position position="106"/>
    </location>
    <ligand>
        <name>5-phospho-alpha-D-ribose 1-diphosphate</name>
        <dbReference type="ChEBI" id="CHEBI:58017"/>
        <note>ligand shared between dimeric partners</note>
    </ligand>
</feature>
<accession>A0A1Y5R867</accession>
<dbReference type="NCBIfam" id="NF001729">
    <property type="entry name" value="PRK00455.1-3"/>
    <property type="match status" value="1"/>
</dbReference>
<dbReference type="GO" id="GO:0004588">
    <property type="term" value="F:orotate phosphoribosyltransferase activity"/>
    <property type="evidence" value="ECO:0007669"/>
    <property type="project" value="UniProtKB-UniRule"/>
</dbReference>
<evidence type="ECO:0000313" key="7">
    <source>
        <dbReference type="EMBL" id="SLN11367.1"/>
    </source>
</evidence>
<dbReference type="PANTHER" id="PTHR19278:SF9">
    <property type="entry name" value="URIDINE 5'-MONOPHOSPHATE SYNTHASE"/>
    <property type="match status" value="1"/>
</dbReference>
<keyword evidence="4 6" id="KW-0808">Transferase</keyword>
<dbReference type="GO" id="GO:0044205">
    <property type="term" value="P:'de novo' UMP biosynthetic process"/>
    <property type="evidence" value="ECO:0007669"/>
    <property type="project" value="UniProtKB-UniRule"/>
</dbReference>
<feature type="binding site" description="in other chain" evidence="6">
    <location>
        <position position="107"/>
    </location>
    <ligand>
        <name>5-phospho-alpha-D-ribose 1-diphosphate</name>
        <dbReference type="ChEBI" id="CHEBI:58017"/>
        <note>ligand shared between dimeric partners</note>
    </ligand>
</feature>
<dbReference type="Gene3D" id="3.40.50.2020">
    <property type="match status" value="1"/>
</dbReference>
<evidence type="ECO:0000256" key="6">
    <source>
        <dbReference type="HAMAP-Rule" id="MF_01208"/>
    </source>
</evidence>
<comment type="function">
    <text evidence="6">Catalyzes the transfer of a ribosyl phosphate group from 5-phosphoribose 1-diphosphate to orotate, leading to the formation of orotidine monophosphate (OMP).</text>
</comment>
<comment type="subunit">
    <text evidence="6">Homodimer.</text>
</comment>
<feature type="binding site" description="in other chain" evidence="6">
    <location>
        <begin position="132"/>
        <end position="140"/>
    </location>
    <ligand>
        <name>5-phospho-alpha-D-ribose 1-diphosphate</name>
        <dbReference type="ChEBI" id="CHEBI:58017"/>
        <note>ligand shared between dimeric partners</note>
    </ligand>
</feature>
<dbReference type="InterPro" id="IPR000836">
    <property type="entry name" value="PRTase_dom"/>
</dbReference>
<dbReference type="CDD" id="cd06223">
    <property type="entry name" value="PRTases_typeI"/>
    <property type="match status" value="1"/>
</dbReference>
<dbReference type="UniPathway" id="UPA00070">
    <property type="reaction ID" value="UER00119"/>
</dbReference>
<dbReference type="HAMAP" id="MF_01208">
    <property type="entry name" value="PyrE"/>
    <property type="match status" value="1"/>
</dbReference>
<evidence type="ECO:0000256" key="2">
    <source>
        <dbReference type="ARBA" id="ARBA00011971"/>
    </source>
</evidence>
<keyword evidence="5 6" id="KW-0665">Pyrimidine biosynthesis</keyword>
<protein>
    <recommendedName>
        <fullName evidence="2 6">Orotate phosphoribosyltransferase</fullName>
        <shortName evidence="6">OPRT</shortName>
        <shortName evidence="6">OPRTase</shortName>
        <ecNumber evidence="2 6">2.4.2.10</ecNumber>
    </recommendedName>
</protein>
<dbReference type="GO" id="GO:0019856">
    <property type="term" value="P:pyrimidine nucleobase biosynthetic process"/>
    <property type="evidence" value="ECO:0007669"/>
    <property type="project" value="TreeGrafter"/>
</dbReference>